<keyword evidence="1" id="KW-0812">Transmembrane</keyword>
<accession>A0AAV1SVC9</accession>
<reference evidence="2 3" key="1">
    <citation type="submission" date="2024-01" db="EMBL/GenBank/DDBJ databases">
        <authorList>
            <person name="Waweru B."/>
        </authorList>
    </citation>
    <scope>NUCLEOTIDE SEQUENCE [LARGE SCALE GENOMIC DNA]</scope>
</reference>
<feature type="transmembrane region" description="Helical" evidence="1">
    <location>
        <begin position="21"/>
        <end position="39"/>
    </location>
</feature>
<feature type="transmembrane region" description="Helical" evidence="1">
    <location>
        <begin position="97"/>
        <end position="121"/>
    </location>
</feature>
<keyword evidence="1" id="KW-1133">Transmembrane helix</keyword>
<sequence length="131" mass="14302">MATYHAYNTGSTASQNSSQRALAMVLALASAVVLSPLYVNRKNDHTHYFNYETKRSSGFVLPMVLAGLIIAIRTTSSSTSVQRGAGASFIPSPDPSWVLRIGSSSWGLAGVLVMLMLVLSWQDSVQEFFWR</sequence>
<protein>
    <submittedName>
        <fullName evidence="2">Uncharacterized protein</fullName>
    </submittedName>
</protein>
<evidence type="ECO:0000313" key="3">
    <source>
        <dbReference type="Proteomes" id="UP001314170"/>
    </source>
</evidence>
<evidence type="ECO:0000256" key="1">
    <source>
        <dbReference type="SAM" id="Phobius"/>
    </source>
</evidence>
<dbReference type="PANTHER" id="PTHR35758">
    <property type="entry name" value="TRANSMEMBRANE PROTEIN"/>
    <property type="match status" value="1"/>
</dbReference>
<organism evidence="2 3">
    <name type="scientific">Dovyalis caffra</name>
    <dbReference type="NCBI Taxonomy" id="77055"/>
    <lineage>
        <taxon>Eukaryota</taxon>
        <taxon>Viridiplantae</taxon>
        <taxon>Streptophyta</taxon>
        <taxon>Embryophyta</taxon>
        <taxon>Tracheophyta</taxon>
        <taxon>Spermatophyta</taxon>
        <taxon>Magnoliopsida</taxon>
        <taxon>eudicotyledons</taxon>
        <taxon>Gunneridae</taxon>
        <taxon>Pentapetalae</taxon>
        <taxon>rosids</taxon>
        <taxon>fabids</taxon>
        <taxon>Malpighiales</taxon>
        <taxon>Salicaceae</taxon>
        <taxon>Flacourtieae</taxon>
        <taxon>Dovyalis</taxon>
    </lineage>
</organism>
<dbReference type="AlphaFoldDB" id="A0AAV1SVC9"/>
<dbReference type="Proteomes" id="UP001314170">
    <property type="component" value="Unassembled WGS sequence"/>
</dbReference>
<evidence type="ECO:0000313" key="2">
    <source>
        <dbReference type="EMBL" id="CAK7356520.1"/>
    </source>
</evidence>
<keyword evidence="1" id="KW-0472">Membrane</keyword>
<comment type="caution">
    <text evidence="2">The sequence shown here is derived from an EMBL/GenBank/DDBJ whole genome shotgun (WGS) entry which is preliminary data.</text>
</comment>
<dbReference type="PANTHER" id="PTHR35758:SF1">
    <property type="entry name" value="SERINE RICH PROTEIN"/>
    <property type="match status" value="1"/>
</dbReference>
<name>A0AAV1SVC9_9ROSI</name>
<feature type="transmembrane region" description="Helical" evidence="1">
    <location>
        <begin position="59"/>
        <end position="76"/>
    </location>
</feature>
<gene>
    <name evidence="2" type="ORF">DCAF_LOCUS26793</name>
</gene>
<keyword evidence="3" id="KW-1185">Reference proteome</keyword>
<dbReference type="EMBL" id="CAWUPB010001197">
    <property type="protein sequence ID" value="CAK7356520.1"/>
    <property type="molecule type" value="Genomic_DNA"/>
</dbReference>
<proteinExistence type="predicted"/>